<reference evidence="2 3" key="1">
    <citation type="submission" date="2019-06" db="EMBL/GenBank/DDBJ databases">
        <title>Sorghum-associated microbial communities from plants grown in Nebraska, USA.</title>
        <authorList>
            <person name="Schachtman D."/>
        </authorList>
    </citation>
    <scope>NUCLEOTIDE SEQUENCE [LARGE SCALE GENOMIC DNA]</scope>
    <source>
        <strain evidence="2 3">110</strain>
    </source>
</reference>
<dbReference type="PANTHER" id="PTHR33840:SF1">
    <property type="entry name" value="TLE1 PHOSPHOLIPASE DOMAIN-CONTAINING PROTEIN"/>
    <property type="match status" value="1"/>
</dbReference>
<dbReference type="InterPro" id="IPR018712">
    <property type="entry name" value="Tle1-like_cat"/>
</dbReference>
<dbReference type="Proteomes" id="UP000316437">
    <property type="component" value="Unassembled WGS sequence"/>
</dbReference>
<dbReference type="Pfam" id="PF09994">
    <property type="entry name" value="T6SS_Tle1-like_cat"/>
    <property type="match status" value="1"/>
</dbReference>
<keyword evidence="2" id="KW-0378">Hydrolase</keyword>
<name>A0A543EN10_9FLAO</name>
<proteinExistence type="predicted"/>
<dbReference type="GO" id="GO:0016787">
    <property type="term" value="F:hydrolase activity"/>
    <property type="evidence" value="ECO:0007669"/>
    <property type="project" value="UniProtKB-KW"/>
</dbReference>
<dbReference type="EMBL" id="VFPD01000001">
    <property type="protein sequence ID" value="TQM22966.1"/>
    <property type="molecule type" value="Genomic_DNA"/>
</dbReference>
<feature type="domain" description="T6SS Phospholipase effector Tle1-like catalytic" evidence="1">
    <location>
        <begin position="139"/>
        <end position="226"/>
    </location>
</feature>
<dbReference type="AlphaFoldDB" id="A0A543EN10"/>
<gene>
    <name evidence="2" type="ORF">FB551_2690</name>
</gene>
<organism evidence="2 3">
    <name type="scientific">Chryseobacterium aquifrigidense</name>
    <dbReference type="NCBI Taxonomy" id="558021"/>
    <lineage>
        <taxon>Bacteria</taxon>
        <taxon>Pseudomonadati</taxon>
        <taxon>Bacteroidota</taxon>
        <taxon>Flavobacteriia</taxon>
        <taxon>Flavobacteriales</taxon>
        <taxon>Weeksellaceae</taxon>
        <taxon>Chryseobacterium group</taxon>
        <taxon>Chryseobacterium</taxon>
    </lineage>
</organism>
<dbReference type="RefSeq" id="WP_142017806.1">
    <property type="nucleotide sequence ID" value="NZ_VFPD01000001.1"/>
</dbReference>
<sequence length="451" mass="51281">MNDNRVISVGIFFDGTGNNGENILSPDKPLNNNESYYGTFSNIYKLYSLFIGDEKIYIEGIGTLTGHEDNNFAMATCANPPYGSGYSSDDKLQKAADFVQETAHDETKEYHFYLYGFGRGGMLARTFCNQLLTNYAVGNCRIKFLGLFDTVESRPFNTYNMKVSAQVENALHFCAVNESRFFFPLTGFFENSKTMQDQKSENQLSVWKEVFVPGDHADIGGGYLEGPQSVYISTDFNNIDDLHNYVSDIRNATTNADGNKIWDALLSEYKVETADGLSQAYVCRDKVYNDLSKVYGKLMMDETNAILSVFSTENEAYFGIDYNRHAFLNRFYIKMKEYVKDLSANKKPIYDFGKFTDYIHISSNFGLYSDSFQYRTQREINIELINNGLNVSSSTSVDETSQAKRLSLELHLPEDSFVADFLYGTNVPNNDIWVRSIIKILTTSVLNEWEN</sequence>
<evidence type="ECO:0000313" key="2">
    <source>
        <dbReference type="EMBL" id="TQM22966.1"/>
    </source>
</evidence>
<evidence type="ECO:0000259" key="1">
    <source>
        <dbReference type="Pfam" id="PF09994"/>
    </source>
</evidence>
<accession>A0A543EN10</accession>
<evidence type="ECO:0000313" key="3">
    <source>
        <dbReference type="Proteomes" id="UP000316437"/>
    </source>
</evidence>
<comment type="caution">
    <text evidence="2">The sequence shown here is derived from an EMBL/GenBank/DDBJ whole genome shotgun (WGS) entry which is preliminary data.</text>
</comment>
<dbReference type="PANTHER" id="PTHR33840">
    <property type="match status" value="1"/>
</dbReference>
<keyword evidence="3" id="KW-1185">Reference proteome</keyword>
<protein>
    <submittedName>
        <fullName evidence="2">Putative alpha/beta hydrolase family protein DUF2235</fullName>
    </submittedName>
</protein>